<proteinExistence type="predicted"/>
<dbReference type="SUPFAM" id="SSF53597">
    <property type="entry name" value="Dihydrofolate reductase-like"/>
    <property type="match status" value="1"/>
</dbReference>
<evidence type="ECO:0000259" key="4">
    <source>
        <dbReference type="Pfam" id="PF01872"/>
    </source>
</evidence>
<dbReference type="PANTHER" id="PTHR38011:SF7">
    <property type="entry name" value="2,5-DIAMINO-6-RIBOSYLAMINO-4(3H)-PYRIMIDINONE 5'-PHOSPHATE REDUCTASE"/>
    <property type="match status" value="1"/>
</dbReference>
<comment type="pathway">
    <text evidence="1">Cofactor biosynthesis; riboflavin biosynthesis.</text>
</comment>
<feature type="domain" description="Bacterial bifunctional deaminase-reductase C-terminal" evidence="4">
    <location>
        <begin position="10"/>
        <end position="233"/>
    </location>
</feature>
<accession>A0AA97AI32</accession>
<name>A0AA97AI32_9CYAN</name>
<dbReference type="Pfam" id="PF01872">
    <property type="entry name" value="RibD_C"/>
    <property type="match status" value="1"/>
</dbReference>
<dbReference type="EMBL" id="CP053586">
    <property type="protein sequence ID" value="WNZ21587.1"/>
    <property type="molecule type" value="Genomic_DNA"/>
</dbReference>
<sequence>MILPQPVERPYITLVLAMSADGKIADATRAPARFGSKVDKRHLETQIAQADGVLFGSGTLQAYGTTLRVTNPLLLQKRQQQGKPPQPTHIVCSRSASLDPQLFFFQQPVPRWLLTTKTGAASWQNRPEFERVLMLAQSDPAKPENTQVSCIDWSKTLHQLTVYGIEQLVITGGSEIVAALVAQDLIDEFWLTVCPLILGGTDAPTPVGGTGFTETLAPRLALLSAEVIDQEVFLHYRRQRCI</sequence>
<evidence type="ECO:0000256" key="2">
    <source>
        <dbReference type="ARBA" id="ARBA00022857"/>
    </source>
</evidence>
<organism evidence="5">
    <name type="scientific">Leptolyngbya sp. NK1-12</name>
    <dbReference type="NCBI Taxonomy" id="2547451"/>
    <lineage>
        <taxon>Bacteria</taxon>
        <taxon>Bacillati</taxon>
        <taxon>Cyanobacteriota</taxon>
        <taxon>Cyanophyceae</taxon>
        <taxon>Leptolyngbyales</taxon>
        <taxon>Leptolyngbyaceae</taxon>
        <taxon>Leptolyngbya group</taxon>
        <taxon>Leptolyngbya</taxon>
    </lineage>
</organism>
<reference evidence="5" key="1">
    <citation type="submission" date="2020-05" db="EMBL/GenBank/DDBJ databases">
        <authorList>
            <person name="Zhu T."/>
            <person name="Keshari N."/>
            <person name="Lu X."/>
        </authorList>
    </citation>
    <scope>NUCLEOTIDE SEQUENCE</scope>
    <source>
        <strain evidence="5">NK1-12</strain>
    </source>
</reference>
<evidence type="ECO:0000313" key="5">
    <source>
        <dbReference type="EMBL" id="WNZ21587.1"/>
    </source>
</evidence>
<evidence type="ECO:0000256" key="3">
    <source>
        <dbReference type="ARBA" id="ARBA00023002"/>
    </source>
</evidence>
<dbReference type="PANTHER" id="PTHR38011">
    <property type="entry name" value="DIHYDROFOLATE REDUCTASE FAMILY PROTEIN (AFU_ORTHOLOGUE AFUA_8G06820)"/>
    <property type="match status" value="1"/>
</dbReference>
<gene>
    <name evidence="5" type="ORF">HJG54_01005</name>
</gene>
<dbReference type="InterPro" id="IPR002734">
    <property type="entry name" value="RibDG_C"/>
</dbReference>
<keyword evidence="3" id="KW-0560">Oxidoreductase</keyword>
<dbReference type="InterPro" id="IPR050765">
    <property type="entry name" value="Riboflavin_Biosynth_HTPR"/>
</dbReference>
<dbReference type="AlphaFoldDB" id="A0AA97AI32"/>
<protein>
    <submittedName>
        <fullName evidence="5">RibD family protein</fullName>
    </submittedName>
</protein>
<dbReference type="RefSeq" id="WP_316432840.1">
    <property type="nucleotide sequence ID" value="NZ_CP053586.1"/>
</dbReference>
<dbReference type="GO" id="GO:0009231">
    <property type="term" value="P:riboflavin biosynthetic process"/>
    <property type="evidence" value="ECO:0007669"/>
    <property type="project" value="InterPro"/>
</dbReference>
<dbReference type="Gene3D" id="3.40.430.10">
    <property type="entry name" value="Dihydrofolate Reductase, subunit A"/>
    <property type="match status" value="1"/>
</dbReference>
<keyword evidence="2" id="KW-0521">NADP</keyword>
<evidence type="ECO:0000256" key="1">
    <source>
        <dbReference type="ARBA" id="ARBA00005104"/>
    </source>
</evidence>
<dbReference type="InterPro" id="IPR024072">
    <property type="entry name" value="DHFR-like_dom_sf"/>
</dbReference>
<dbReference type="GO" id="GO:0008703">
    <property type="term" value="F:5-amino-6-(5-phosphoribosylamino)uracil reductase activity"/>
    <property type="evidence" value="ECO:0007669"/>
    <property type="project" value="InterPro"/>
</dbReference>